<dbReference type="Pfam" id="PF13646">
    <property type="entry name" value="HEAT_2"/>
    <property type="match status" value="1"/>
</dbReference>
<evidence type="ECO:0000313" key="1">
    <source>
        <dbReference type="EMBL" id="KAK7459675.1"/>
    </source>
</evidence>
<dbReference type="InterPro" id="IPR011989">
    <property type="entry name" value="ARM-like"/>
</dbReference>
<reference evidence="1 2" key="1">
    <citation type="submission" date="2024-01" db="EMBL/GenBank/DDBJ databases">
        <title>A draft genome for the cacao thread blight pathogen Marasmiellus scandens.</title>
        <authorList>
            <person name="Baruah I.K."/>
            <person name="Leung J."/>
            <person name="Bukari Y."/>
            <person name="Amoako-Attah I."/>
            <person name="Meinhardt L.W."/>
            <person name="Bailey B.A."/>
            <person name="Cohen S.P."/>
        </authorList>
    </citation>
    <scope>NUCLEOTIDE SEQUENCE [LARGE SCALE GENOMIC DNA]</scope>
    <source>
        <strain evidence="1 2">GH-19</strain>
    </source>
</reference>
<evidence type="ECO:0000313" key="2">
    <source>
        <dbReference type="Proteomes" id="UP001498398"/>
    </source>
</evidence>
<keyword evidence="2" id="KW-1185">Reference proteome</keyword>
<organism evidence="1 2">
    <name type="scientific">Marasmiellus scandens</name>
    <dbReference type="NCBI Taxonomy" id="2682957"/>
    <lineage>
        <taxon>Eukaryota</taxon>
        <taxon>Fungi</taxon>
        <taxon>Dikarya</taxon>
        <taxon>Basidiomycota</taxon>
        <taxon>Agaricomycotina</taxon>
        <taxon>Agaricomycetes</taxon>
        <taxon>Agaricomycetidae</taxon>
        <taxon>Agaricales</taxon>
        <taxon>Marasmiineae</taxon>
        <taxon>Omphalotaceae</taxon>
        <taxon>Marasmiellus</taxon>
    </lineage>
</organism>
<sequence length="309" mass="34309">MAIGDNDRDVRFAGIECITSLAQEDDLQDFVKSALSKSLDSAQKEDDWEVHVAWIKLLAILARAPFQDAISRLAKMIAGDKDSDVRLAGIKCLISLAQTDDLRDFVKSALSKVLDSAQKNDDWEVRIAWVKLLSVLAQANFPDAVFKVVEMTAKDDDDDVCEAGLKALTSLAQNGNVQMWFKDIAKSVTQQLLKVAMNDKDGDVRMVGEKVLRHLVKTQAGKLNFFFMCTWGRIKYFTNGIFKLPVGSEYIPFVEYLDLWNILSNIHYPDDVLSAITVTIASGPVSSIGQNVVLPLARTCMLLSMLLNS</sequence>
<dbReference type="SUPFAM" id="SSF48371">
    <property type="entry name" value="ARM repeat"/>
    <property type="match status" value="1"/>
</dbReference>
<dbReference type="EMBL" id="JBANRG010000016">
    <property type="protein sequence ID" value="KAK7459675.1"/>
    <property type="molecule type" value="Genomic_DNA"/>
</dbReference>
<comment type="caution">
    <text evidence="1">The sequence shown here is derived from an EMBL/GenBank/DDBJ whole genome shotgun (WGS) entry which is preliminary data.</text>
</comment>
<dbReference type="Gene3D" id="1.25.10.10">
    <property type="entry name" value="Leucine-rich Repeat Variant"/>
    <property type="match status" value="1"/>
</dbReference>
<dbReference type="Proteomes" id="UP001498398">
    <property type="component" value="Unassembled WGS sequence"/>
</dbReference>
<gene>
    <name evidence="1" type="ORF">VKT23_009656</name>
</gene>
<protein>
    <submittedName>
        <fullName evidence="1">Uncharacterized protein</fullName>
    </submittedName>
</protein>
<proteinExistence type="predicted"/>
<accession>A0ABR1JEB1</accession>
<name>A0ABR1JEB1_9AGAR</name>
<dbReference type="InterPro" id="IPR016024">
    <property type="entry name" value="ARM-type_fold"/>
</dbReference>